<keyword evidence="3" id="KW-1185">Reference proteome</keyword>
<dbReference type="AlphaFoldDB" id="A0A8H4RW32"/>
<organism evidence="2 3">
    <name type="scientific">Cudoniella acicularis</name>
    <dbReference type="NCBI Taxonomy" id="354080"/>
    <lineage>
        <taxon>Eukaryota</taxon>
        <taxon>Fungi</taxon>
        <taxon>Dikarya</taxon>
        <taxon>Ascomycota</taxon>
        <taxon>Pezizomycotina</taxon>
        <taxon>Leotiomycetes</taxon>
        <taxon>Helotiales</taxon>
        <taxon>Tricladiaceae</taxon>
        <taxon>Cudoniella</taxon>
    </lineage>
</organism>
<proteinExistence type="predicted"/>
<reference evidence="2 3" key="1">
    <citation type="submission" date="2020-03" db="EMBL/GenBank/DDBJ databases">
        <title>Draft Genome Sequence of Cudoniella acicularis.</title>
        <authorList>
            <person name="Buettner E."/>
            <person name="Kellner H."/>
        </authorList>
    </citation>
    <scope>NUCLEOTIDE SEQUENCE [LARGE SCALE GENOMIC DNA]</scope>
    <source>
        <strain evidence="2 3">DSM 108380</strain>
    </source>
</reference>
<evidence type="ECO:0000256" key="1">
    <source>
        <dbReference type="SAM" id="MobiDB-lite"/>
    </source>
</evidence>
<sequence>MPPVRTAARAIPRINRVGNRARSNAIVTAAQGSSSRDPDQEARANMGRVLNAWQQRSATENENPSSGAANGPSTRGNRTQGRTRAVANNQSGSSNTTVPNAADEVSFVEVTSAELNFLGVSVAHLSPAQRQALQGFRTLVNGISGLDTDTDETESNGNDSPVPIPSSSNPKAITPTYNLNHHIRQEKADMRAAAKYQLQMREKFRELPDTDFRILDEIERLQNQFAREPHSLPDMEVDIECKHLLTLSRDGAWLELTHMRHPHRIKGISQAVQEHMFVPLCPKSTPYSDWVETNPDEKPGWRTLKGSAPVINTTPENQDEDVVSINSAAELILSIIDPSSDDSSPAPDSDTRSTISTLTSIASNDEILVGPIAENMMGELGVSADTDDANATSDNGGFRGVEFRQNLWEQVDIAAEPETGAEAEDGIGHGAPEIEEDSSSGNEDLEGEESDKAAKAFSPLIKKWSGPPPPGLTKKTWRAAYRSQDEMFRYPRNGGSAERASRMQRTGTTRAFAIERQKKKGVIPANWVDRWICHKNGLDRLKRRAARAQRKRDREEALEAERVVDERIHDAFFYGALVIEPEVFDPEDPDAVPVHDPANYFDERGNPI</sequence>
<dbReference type="OrthoDB" id="10475943at2759"/>
<feature type="compositionally biased region" description="Polar residues" evidence="1">
    <location>
        <begin position="56"/>
        <end position="99"/>
    </location>
</feature>
<protein>
    <submittedName>
        <fullName evidence="2">Uncharacterized protein</fullName>
    </submittedName>
</protein>
<feature type="compositionally biased region" description="Polar residues" evidence="1">
    <location>
        <begin position="155"/>
        <end position="171"/>
    </location>
</feature>
<evidence type="ECO:0000313" key="3">
    <source>
        <dbReference type="Proteomes" id="UP000566819"/>
    </source>
</evidence>
<name>A0A8H4RW32_9HELO</name>
<feature type="region of interest" description="Disordered" evidence="1">
    <location>
        <begin position="421"/>
        <end position="453"/>
    </location>
</feature>
<feature type="region of interest" description="Disordered" evidence="1">
    <location>
        <begin position="588"/>
        <end position="608"/>
    </location>
</feature>
<feature type="compositionally biased region" description="Acidic residues" evidence="1">
    <location>
        <begin position="433"/>
        <end position="449"/>
    </location>
</feature>
<dbReference type="Proteomes" id="UP000566819">
    <property type="component" value="Unassembled WGS sequence"/>
</dbReference>
<comment type="caution">
    <text evidence="2">The sequence shown here is derived from an EMBL/GenBank/DDBJ whole genome shotgun (WGS) entry which is preliminary data.</text>
</comment>
<feature type="region of interest" description="Disordered" evidence="1">
    <location>
        <begin position="56"/>
        <end position="100"/>
    </location>
</feature>
<evidence type="ECO:0000313" key="2">
    <source>
        <dbReference type="EMBL" id="KAF4636496.1"/>
    </source>
</evidence>
<dbReference type="EMBL" id="JAAMPI010000063">
    <property type="protein sequence ID" value="KAF4636496.1"/>
    <property type="molecule type" value="Genomic_DNA"/>
</dbReference>
<gene>
    <name evidence="2" type="ORF">G7Y89_g1587</name>
</gene>
<accession>A0A8H4RW32</accession>
<feature type="region of interest" description="Disordered" evidence="1">
    <location>
        <begin position="148"/>
        <end position="171"/>
    </location>
</feature>